<dbReference type="RefSeq" id="WP_161259863.1">
    <property type="nucleotide sequence ID" value="NZ_WXEY01000034.1"/>
</dbReference>
<name>A0A845L6M1_9FIRM</name>
<evidence type="ECO:0000313" key="2">
    <source>
        <dbReference type="EMBL" id="MZP31346.1"/>
    </source>
</evidence>
<sequence>MTIETKSAIEFAKWFVRFGHDKPRNTFDGNMRLQKLLYFAQLIHLAKTDDVLFEDPIYAFENGSVVECVRQRYKNDCSGYVSDAYLSDLKLSSEQEDTLKTAVEIFGGLTARELSNLNHFHKSWEIAYNYSIIGNRPIKILSQISIEQLKELDLPAIREMLTAYNEQKNYNDSFEVINGYTFYYNPNEIEINETLLSQLSEFVGDESSYVIYKDESKGIVIM</sequence>
<dbReference type="EMBL" id="WXEY01000034">
    <property type="protein sequence ID" value="MZP31346.1"/>
    <property type="molecule type" value="Genomic_DNA"/>
</dbReference>
<dbReference type="Pfam" id="PF13274">
    <property type="entry name" value="SocA_Panacea"/>
    <property type="match status" value="1"/>
</dbReference>
<organism evidence="2 3">
    <name type="scientific">Heliomicrobium undosum</name>
    <dbReference type="NCBI Taxonomy" id="121734"/>
    <lineage>
        <taxon>Bacteria</taxon>
        <taxon>Bacillati</taxon>
        <taxon>Bacillota</taxon>
        <taxon>Clostridia</taxon>
        <taxon>Eubacteriales</taxon>
        <taxon>Heliobacteriaceae</taxon>
        <taxon>Heliomicrobium</taxon>
    </lineage>
</organism>
<protein>
    <submittedName>
        <fullName evidence="2">DUF4065 domain-containing protein</fullName>
    </submittedName>
</protein>
<feature type="domain" description="Antitoxin SocA-like Panacea" evidence="1">
    <location>
        <begin position="33"/>
        <end position="125"/>
    </location>
</feature>
<dbReference type="Proteomes" id="UP000463470">
    <property type="component" value="Unassembled WGS sequence"/>
</dbReference>
<dbReference type="AlphaFoldDB" id="A0A845L6M1"/>
<accession>A0A845L6M1</accession>
<dbReference type="OrthoDB" id="3213544at2"/>
<reference evidence="2 3" key="1">
    <citation type="submission" date="2020-01" db="EMBL/GenBank/DDBJ databases">
        <title>Whole-genome sequence of Heliobacterium undosum DSM 13378.</title>
        <authorList>
            <person name="Kyndt J.A."/>
            <person name="Meyer T.E."/>
        </authorList>
    </citation>
    <scope>NUCLEOTIDE SEQUENCE [LARGE SCALE GENOMIC DNA]</scope>
    <source>
        <strain evidence="2 3">DSM 13378</strain>
    </source>
</reference>
<keyword evidence="3" id="KW-1185">Reference proteome</keyword>
<proteinExistence type="predicted"/>
<dbReference type="InterPro" id="IPR025272">
    <property type="entry name" value="SocA_Panacea"/>
</dbReference>
<gene>
    <name evidence="2" type="ORF">GTO91_16725</name>
</gene>
<evidence type="ECO:0000259" key="1">
    <source>
        <dbReference type="Pfam" id="PF13274"/>
    </source>
</evidence>
<comment type="caution">
    <text evidence="2">The sequence shown here is derived from an EMBL/GenBank/DDBJ whole genome shotgun (WGS) entry which is preliminary data.</text>
</comment>
<evidence type="ECO:0000313" key="3">
    <source>
        <dbReference type="Proteomes" id="UP000463470"/>
    </source>
</evidence>